<name>A0A7R9F676_9NEOP</name>
<proteinExistence type="predicted"/>
<gene>
    <name evidence="1" type="ORF">TBIB3V08_LOCUS10000</name>
</gene>
<dbReference type="AlphaFoldDB" id="A0A7R9F676"/>
<sequence>MLLEISGEGIVLVGLHLTLEQLQMKDAMVQFVIKDQDFLGMRNEFIGETFISFTDIPKTEMTVGLEQMEQIHLKLSRPASLAVTDITFGEFKGPMETLELDSSLPSKYYKARQVPFVLRARLDKENQEPVYLQLANAPVVLSQTTEDGEIEVRISRARAYRPKTIKRAGAYRPRSFERARAYHPRVFKRARAFCLSAIKRVRAYCLRAIKRARAYHLRAFKKARAYRPRAVKRARK</sequence>
<organism evidence="1">
    <name type="scientific">Timema bartmani</name>
    <dbReference type="NCBI Taxonomy" id="61472"/>
    <lineage>
        <taxon>Eukaryota</taxon>
        <taxon>Metazoa</taxon>
        <taxon>Ecdysozoa</taxon>
        <taxon>Arthropoda</taxon>
        <taxon>Hexapoda</taxon>
        <taxon>Insecta</taxon>
        <taxon>Pterygota</taxon>
        <taxon>Neoptera</taxon>
        <taxon>Polyneoptera</taxon>
        <taxon>Phasmatodea</taxon>
        <taxon>Timematodea</taxon>
        <taxon>Timematoidea</taxon>
        <taxon>Timematidae</taxon>
        <taxon>Timema</taxon>
    </lineage>
</organism>
<reference evidence="1" key="1">
    <citation type="submission" date="2020-11" db="EMBL/GenBank/DDBJ databases">
        <authorList>
            <person name="Tran Van P."/>
        </authorList>
    </citation>
    <scope>NUCLEOTIDE SEQUENCE</scope>
</reference>
<dbReference type="EMBL" id="OD569126">
    <property type="protein sequence ID" value="CAD7447692.1"/>
    <property type="molecule type" value="Genomic_DNA"/>
</dbReference>
<protein>
    <submittedName>
        <fullName evidence="1">Uncharacterized protein</fullName>
    </submittedName>
</protein>
<accession>A0A7R9F676</accession>
<evidence type="ECO:0000313" key="1">
    <source>
        <dbReference type="EMBL" id="CAD7447692.1"/>
    </source>
</evidence>